<dbReference type="AlphaFoldDB" id="A0A345Y7E9"/>
<feature type="region of interest" description="Disordered" evidence="1">
    <location>
        <begin position="424"/>
        <end position="468"/>
    </location>
</feature>
<feature type="region of interest" description="Disordered" evidence="1">
    <location>
        <begin position="123"/>
        <end position="147"/>
    </location>
</feature>
<reference evidence="4 5" key="1">
    <citation type="submission" date="2018-07" db="EMBL/GenBank/DDBJ databases">
        <title>Crenobacter cavernae sp. nov., isolated from a karst cave.</title>
        <authorList>
            <person name="Zhu H."/>
        </authorList>
    </citation>
    <scope>NUCLEOTIDE SEQUENCE [LARGE SCALE GENOMIC DNA]</scope>
    <source>
        <strain evidence="4 5">K1W11S-77</strain>
    </source>
</reference>
<protein>
    <recommendedName>
        <fullName evidence="3">FimV N-terminal domain-containing protein</fullName>
    </recommendedName>
</protein>
<feature type="domain" description="FimV N-terminal" evidence="3">
    <location>
        <begin position="24"/>
        <end position="122"/>
    </location>
</feature>
<gene>
    <name evidence="4" type="ORF">DWG20_10585</name>
</gene>
<organism evidence="4 5">
    <name type="scientific">Crenobacter cavernae</name>
    <dbReference type="NCBI Taxonomy" id="2290923"/>
    <lineage>
        <taxon>Bacteria</taxon>
        <taxon>Pseudomonadati</taxon>
        <taxon>Pseudomonadota</taxon>
        <taxon>Betaproteobacteria</taxon>
        <taxon>Neisseriales</taxon>
        <taxon>Neisseriaceae</taxon>
        <taxon>Crenobacter</taxon>
    </lineage>
</organism>
<feature type="domain" description="FimV N-terminal" evidence="3">
    <location>
        <begin position="160"/>
        <end position="258"/>
    </location>
</feature>
<dbReference type="SUPFAM" id="SSF48452">
    <property type="entry name" value="TPR-like"/>
    <property type="match status" value="1"/>
</dbReference>
<dbReference type="EMBL" id="CP031337">
    <property type="protein sequence ID" value="AXK39851.1"/>
    <property type="molecule type" value="Genomic_DNA"/>
</dbReference>
<sequence>MLPRMKPAVLALCLAGVMAPAFAGLTGLKVLSQPGEPFEAEIAVVDEDLDSGTTVTLANRNRYPQLGVYSAGSAGLRFLLQKNARGDAVIRVRGPAQFDESLLRFAVDVSWSSGRLVREYQFDPRRGATHQRPEPTAPEEGKTKKHAVMPDPGMRGPAMALGEVHVESALGEPLQAKIELLGQNLHKGALSVHLDPDPALGGAALGKVETVWLRRGARAATLLVKTTRPVNELMLGFDLSVQHGGQKVQRRYSMLLDPATSHQQAAPAVAAKGVKAAKAKPEIAAQEPVLKKEHAAPRVDVPAGLAPKASGATAPTKVKVMLKRYPVREGDTLSSLLDRLHKAPDAAKAMRWMVDNNPEAFIKHDANHMKSGATLRFPASWGSLSKRSRDAEAAAQAIPVAEVTTLAEAAAASPVVAAKPAAQPSAAPAKPAPTPAPVPAPAAVSAESEVPDATPQAEATVQPVSSDTLTQKVQEAQLRARLAEQERQLQRVDETARHLERQLQRLASGEAVSVEEGSTLLERLGDSKTVGGLAALGGLAGLMVLINLRRRRHDGESPLPDSIMNLGAAPFITIAPTMMQHSQLSPLTDLMPQRSGALETSAVDRLAEAEVYLSYGRHDLAMESLYIGIAEAPQRADLRLKLLEMLAQLKDQPAFLREAQAVRDVFGDAHPIWPNVLTLAAAAWPDLPVQAETNPGHASADEPTVIEFDPAPLPTLKSATVLVHHADVGAQAAAQNDFGGPSTLMPGHA</sequence>
<feature type="chain" id="PRO_5016806395" description="FimV N-terminal domain-containing protein" evidence="2">
    <location>
        <begin position="24"/>
        <end position="749"/>
    </location>
</feature>
<proteinExistence type="predicted"/>
<evidence type="ECO:0000313" key="5">
    <source>
        <dbReference type="Proteomes" id="UP000254537"/>
    </source>
</evidence>
<evidence type="ECO:0000256" key="2">
    <source>
        <dbReference type="SAM" id="SignalP"/>
    </source>
</evidence>
<dbReference type="Pfam" id="PF25800">
    <property type="entry name" value="FimV_N"/>
    <property type="match status" value="2"/>
</dbReference>
<dbReference type="KEGG" id="ccah:DWG20_10585"/>
<name>A0A345Y7E9_9NEIS</name>
<dbReference type="InterPro" id="IPR057840">
    <property type="entry name" value="FimV_N"/>
</dbReference>
<feature type="compositionally biased region" description="Pro residues" evidence="1">
    <location>
        <begin position="430"/>
        <end position="440"/>
    </location>
</feature>
<evidence type="ECO:0000256" key="1">
    <source>
        <dbReference type="SAM" id="MobiDB-lite"/>
    </source>
</evidence>
<feature type="compositionally biased region" description="Polar residues" evidence="1">
    <location>
        <begin position="457"/>
        <end position="468"/>
    </location>
</feature>
<dbReference type="Proteomes" id="UP000254537">
    <property type="component" value="Chromosome"/>
</dbReference>
<feature type="signal peptide" evidence="2">
    <location>
        <begin position="1"/>
        <end position="23"/>
    </location>
</feature>
<dbReference type="InterPro" id="IPR011990">
    <property type="entry name" value="TPR-like_helical_dom_sf"/>
</dbReference>
<evidence type="ECO:0000259" key="3">
    <source>
        <dbReference type="Pfam" id="PF25800"/>
    </source>
</evidence>
<accession>A0A345Y7E9</accession>
<keyword evidence="2" id="KW-0732">Signal</keyword>
<evidence type="ECO:0000313" key="4">
    <source>
        <dbReference type="EMBL" id="AXK39851.1"/>
    </source>
</evidence>